<dbReference type="SUPFAM" id="SSF51905">
    <property type="entry name" value="FAD/NAD(P)-binding domain"/>
    <property type="match status" value="1"/>
</dbReference>
<dbReference type="InterPro" id="IPR022962">
    <property type="entry name" value="STH_gammaproteobact"/>
</dbReference>
<feature type="binding site" evidence="14">
    <location>
        <begin position="153"/>
        <end position="155"/>
    </location>
    <ligand>
        <name>FAD</name>
        <dbReference type="ChEBI" id="CHEBI:57692"/>
    </ligand>
</feature>
<evidence type="ECO:0000259" key="15">
    <source>
        <dbReference type="Pfam" id="PF02852"/>
    </source>
</evidence>
<feature type="binding site" evidence="14">
    <location>
        <position position="318"/>
    </location>
    <ligand>
        <name>FAD</name>
        <dbReference type="ChEBI" id="CHEBI:57692"/>
    </ligand>
</feature>
<dbReference type="SUPFAM" id="SSF55424">
    <property type="entry name" value="FAD/NAD-linked reductases, dimerisation (C-terminal) domain"/>
    <property type="match status" value="1"/>
</dbReference>
<dbReference type="FunFam" id="3.50.50.60:FF:000008">
    <property type="entry name" value="Soluble pyridine nucleotide transhydrogenase"/>
    <property type="match status" value="1"/>
</dbReference>
<evidence type="ECO:0000256" key="4">
    <source>
        <dbReference type="ARBA" id="ARBA00012772"/>
    </source>
</evidence>
<dbReference type="InterPro" id="IPR001100">
    <property type="entry name" value="Pyr_nuc-diS_OxRdtase"/>
</dbReference>
<evidence type="ECO:0000256" key="1">
    <source>
        <dbReference type="ARBA" id="ARBA00002842"/>
    </source>
</evidence>
<dbReference type="GO" id="GO:0005829">
    <property type="term" value="C:cytosol"/>
    <property type="evidence" value="ECO:0007669"/>
    <property type="project" value="TreeGrafter"/>
</dbReference>
<dbReference type="InterPro" id="IPR004099">
    <property type="entry name" value="Pyr_nucl-diS_OxRdtase_dimer"/>
</dbReference>
<name>A0A3E0TL15_9GAMM</name>
<comment type="cofactor">
    <cofactor evidence="13 14">
        <name>FAD</name>
        <dbReference type="ChEBI" id="CHEBI:57692"/>
    </cofactor>
    <text evidence="13 14">Binds 1 FAD per subunit.</text>
</comment>
<dbReference type="EC" id="1.6.1.1" evidence="4 13"/>
<dbReference type="Pfam" id="PF02852">
    <property type="entry name" value="Pyr_redox_dim"/>
    <property type="match status" value="1"/>
</dbReference>
<sequence length="473" mass="51720">MAKAKSTSKATYDFDAIVIGTGPGGEGAAMNLTKAGQKVAVIEKHSEVGGGCTHWGTIPSKALRHSVSRLVEYNSNPLFNQSEKAATLTFDNILQHTTKVIRDQVRLRGGFYSRNDVKVYHGEATFVDKHSLHIQYPDGSSEQITAKTIVIATGSRPYRPADVDFTHSRIYDSDTILSLKHEPKSIIIYGAGVIGCEYASIFRGLGCKVDLINTRDRLLSFMDAEMTDSLSYHFWNSGIVIRHGEEYSAIEGRDDGVVLTLQSGKRMKADCILFANGRTGNTDKLGIENIGLTANSRGSLTVDNTYQTQVDNIYAIGDVIGYPSLASAAYDQGRIAADYILNISTEGQLIEDIPTGIYTIPEMSSVGKNEQELTAAKIPYEVGRASFKHLARAQIGASPVGSLKILFHCDTKEILGIHCFGERSAEIVHIGQAIMQQKGEANTIEYFVHTTFNYPTMAEAYRVAALNGLNRLF</sequence>
<dbReference type="InterPro" id="IPR016156">
    <property type="entry name" value="FAD/NAD-linked_Rdtase_dimer_sf"/>
</dbReference>
<keyword evidence="6 13" id="KW-0963">Cytoplasm</keyword>
<evidence type="ECO:0000256" key="9">
    <source>
        <dbReference type="ARBA" id="ARBA00022857"/>
    </source>
</evidence>
<keyword evidence="11 13" id="KW-0520">NAD</keyword>
<dbReference type="Pfam" id="PF07992">
    <property type="entry name" value="Pyr_redox_2"/>
    <property type="match status" value="1"/>
</dbReference>
<evidence type="ECO:0000256" key="7">
    <source>
        <dbReference type="ARBA" id="ARBA00022630"/>
    </source>
</evidence>
<keyword evidence="7 13" id="KW-0285">Flavoprotein</keyword>
<dbReference type="HAMAP" id="MF_00247">
    <property type="entry name" value="SthA"/>
    <property type="match status" value="1"/>
</dbReference>
<dbReference type="GO" id="GO:0050660">
    <property type="term" value="F:flavin adenine dinucleotide binding"/>
    <property type="evidence" value="ECO:0007669"/>
    <property type="project" value="TreeGrafter"/>
</dbReference>
<feature type="binding site" evidence="13">
    <location>
        <begin position="43"/>
        <end position="52"/>
    </location>
    <ligand>
        <name>FAD</name>
        <dbReference type="ChEBI" id="CHEBI:57692"/>
    </ligand>
</feature>
<dbReference type="OrthoDB" id="9800167at2"/>
<reference evidence="17 18" key="1">
    <citation type="submission" date="2018-08" db="EMBL/GenBank/DDBJ databases">
        <title>Thalassotalea euphylliae genome.</title>
        <authorList>
            <person name="Summers S."/>
            <person name="Rice S.A."/>
            <person name="Freckelton M.L."/>
            <person name="Nedved B.T."/>
            <person name="Hadfield M.G."/>
        </authorList>
    </citation>
    <scope>NUCLEOTIDE SEQUENCE [LARGE SCALE GENOMIC DNA]</scope>
    <source>
        <strain evidence="17 18">H1</strain>
    </source>
</reference>
<evidence type="ECO:0000313" key="17">
    <source>
        <dbReference type="EMBL" id="REL25251.1"/>
    </source>
</evidence>
<dbReference type="GO" id="GO:0003957">
    <property type="term" value="F:NAD(P)+ transhydrogenase (Si-specific) activity"/>
    <property type="evidence" value="ECO:0007669"/>
    <property type="project" value="UniProtKB-UniRule"/>
</dbReference>
<evidence type="ECO:0000256" key="13">
    <source>
        <dbReference type="HAMAP-Rule" id="MF_00247"/>
    </source>
</evidence>
<evidence type="ECO:0000256" key="3">
    <source>
        <dbReference type="ARBA" id="ARBA00007532"/>
    </source>
</evidence>
<comment type="function">
    <text evidence="1 13">Conversion of NADPH, generated by peripheral catabolic pathways, to NADH, which can enter the respiratory chain for energy generation.</text>
</comment>
<feature type="domain" description="Pyridine nucleotide-disulphide oxidoreductase dimerisation" evidence="15">
    <location>
        <begin position="353"/>
        <end position="464"/>
    </location>
</feature>
<feature type="binding site" evidence="14">
    <location>
        <position position="61"/>
    </location>
    <ligand>
        <name>FAD</name>
        <dbReference type="ChEBI" id="CHEBI:57692"/>
    </ligand>
</feature>
<dbReference type="PRINTS" id="PR00368">
    <property type="entry name" value="FADPNR"/>
</dbReference>
<dbReference type="RefSeq" id="WP_116006414.1">
    <property type="nucleotide sequence ID" value="NZ_QUOU01000001.1"/>
</dbReference>
<keyword evidence="9 13" id="KW-0521">NADP</keyword>
<dbReference type="FunFam" id="3.30.390.30:FF:000002">
    <property type="entry name" value="Soluble pyridine nucleotide transhydrogenase"/>
    <property type="match status" value="1"/>
</dbReference>
<comment type="catalytic activity">
    <reaction evidence="13">
        <text>NAD(+) + NADPH = NADH + NADP(+)</text>
        <dbReference type="Rhea" id="RHEA:11692"/>
        <dbReference type="ChEBI" id="CHEBI:57540"/>
        <dbReference type="ChEBI" id="CHEBI:57783"/>
        <dbReference type="ChEBI" id="CHEBI:57945"/>
        <dbReference type="ChEBI" id="CHEBI:58349"/>
        <dbReference type="EC" id="1.6.1.1"/>
    </reaction>
</comment>
<evidence type="ECO:0000256" key="2">
    <source>
        <dbReference type="ARBA" id="ARBA00004496"/>
    </source>
</evidence>
<dbReference type="Gene3D" id="3.30.390.30">
    <property type="match status" value="1"/>
</dbReference>
<dbReference type="InterPro" id="IPR050151">
    <property type="entry name" value="Class-I_Pyr_Nuc-Dis_Oxidored"/>
</dbReference>
<dbReference type="NCBIfam" id="NF003585">
    <property type="entry name" value="PRK05249.1"/>
    <property type="match status" value="1"/>
</dbReference>
<dbReference type="PANTHER" id="PTHR22912:SF93">
    <property type="entry name" value="SOLUBLE PYRIDINE NUCLEOTIDE TRANSHYDROGENASE"/>
    <property type="match status" value="1"/>
</dbReference>
<accession>A0A3E0TL15</accession>
<feature type="binding site" evidence="14">
    <location>
        <position position="277"/>
    </location>
    <ligand>
        <name>NAD(+)</name>
        <dbReference type="ChEBI" id="CHEBI:57540"/>
    </ligand>
</feature>
<keyword evidence="10 13" id="KW-0560">Oxidoreductase</keyword>
<dbReference type="GO" id="GO:0006103">
    <property type="term" value="P:2-oxoglutarate metabolic process"/>
    <property type="evidence" value="ECO:0007669"/>
    <property type="project" value="TreeGrafter"/>
</dbReference>
<dbReference type="InterPro" id="IPR023753">
    <property type="entry name" value="FAD/NAD-binding_dom"/>
</dbReference>
<keyword evidence="14" id="KW-0547">Nucleotide-binding</keyword>
<dbReference type="InterPro" id="IPR036188">
    <property type="entry name" value="FAD/NAD-bd_sf"/>
</dbReference>
<evidence type="ECO:0000313" key="18">
    <source>
        <dbReference type="Proteomes" id="UP000256478"/>
    </source>
</evidence>
<evidence type="ECO:0000256" key="14">
    <source>
        <dbReference type="PIRSR" id="PIRSR000350-3"/>
    </source>
</evidence>
<dbReference type="PIRSF" id="PIRSF000350">
    <property type="entry name" value="Mercury_reductase_MerA"/>
    <property type="match status" value="1"/>
</dbReference>
<dbReference type="AlphaFoldDB" id="A0A3E0TL15"/>
<evidence type="ECO:0000256" key="10">
    <source>
        <dbReference type="ARBA" id="ARBA00023002"/>
    </source>
</evidence>
<evidence type="ECO:0000256" key="12">
    <source>
        <dbReference type="ARBA" id="ARBA00031183"/>
    </source>
</evidence>
<comment type="similarity">
    <text evidence="3 13">Belongs to the class-I pyridine nucleotide-disulfide oxidoreductase family.</text>
</comment>
<protein>
    <recommendedName>
        <fullName evidence="5 13">Soluble pyridine nucleotide transhydrogenase</fullName>
        <shortName evidence="13">STH</shortName>
        <ecNumber evidence="4 13">1.6.1.1</ecNumber>
    </recommendedName>
    <alternativeName>
        <fullName evidence="12 13">NAD(P)(+) transhydrogenase [B-specific]</fullName>
    </alternativeName>
</protein>
<keyword evidence="8 13" id="KW-0274">FAD</keyword>
<organism evidence="17 18">
    <name type="scientific">Thalassotalea euphylliae</name>
    <dbReference type="NCBI Taxonomy" id="1655234"/>
    <lineage>
        <taxon>Bacteria</taxon>
        <taxon>Pseudomonadati</taxon>
        <taxon>Pseudomonadota</taxon>
        <taxon>Gammaproteobacteria</taxon>
        <taxon>Alteromonadales</taxon>
        <taxon>Colwelliaceae</taxon>
        <taxon>Thalassotalea</taxon>
    </lineage>
</organism>
<evidence type="ECO:0000259" key="16">
    <source>
        <dbReference type="Pfam" id="PF07992"/>
    </source>
</evidence>
<feature type="domain" description="FAD/NAD(P)-binding" evidence="16">
    <location>
        <begin position="15"/>
        <end position="333"/>
    </location>
</feature>
<evidence type="ECO:0000256" key="8">
    <source>
        <dbReference type="ARBA" id="ARBA00022827"/>
    </source>
</evidence>
<dbReference type="PRINTS" id="PR00411">
    <property type="entry name" value="PNDRDTASEI"/>
</dbReference>
<evidence type="ECO:0000256" key="6">
    <source>
        <dbReference type="ARBA" id="ARBA00022490"/>
    </source>
</evidence>
<gene>
    <name evidence="13" type="primary">sthA</name>
    <name evidence="17" type="ORF">DXX93_00865</name>
</gene>
<dbReference type="GO" id="GO:0006739">
    <property type="term" value="P:NADP+ metabolic process"/>
    <property type="evidence" value="ECO:0007669"/>
    <property type="project" value="UniProtKB-UniRule"/>
</dbReference>
<comment type="subcellular location">
    <subcellularLocation>
        <location evidence="2 13">Cytoplasm</location>
    </subcellularLocation>
</comment>
<evidence type="ECO:0000256" key="11">
    <source>
        <dbReference type="ARBA" id="ARBA00023027"/>
    </source>
</evidence>
<dbReference type="EMBL" id="QUOU01000001">
    <property type="protein sequence ID" value="REL25251.1"/>
    <property type="molecule type" value="Genomic_DNA"/>
</dbReference>
<evidence type="ECO:0000256" key="5">
    <source>
        <dbReference type="ARBA" id="ARBA00016603"/>
    </source>
</evidence>
<dbReference type="GO" id="GO:0004148">
    <property type="term" value="F:dihydrolipoyl dehydrogenase (NADH) activity"/>
    <property type="evidence" value="ECO:0007669"/>
    <property type="project" value="TreeGrafter"/>
</dbReference>
<proteinExistence type="inferred from homology"/>
<comment type="caution">
    <text evidence="17">The sequence shown here is derived from an EMBL/GenBank/DDBJ whole genome shotgun (WGS) entry which is preliminary data.</text>
</comment>
<feature type="binding site" evidence="14">
    <location>
        <begin position="190"/>
        <end position="197"/>
    </location>
    <ligand>
        <name>NAD(+)</name>
        <dbReference type="ChEBI" id="CHEBI:57540"/>
    </ligand>
</feature>
<dbReference type="PANTHER" id="PTHR22912">
    <property type="entry name" value="DISULFIDE OXIDOREDUCTASE"/>
    <property type="match status" value="1"/>
</dbReference>
<dbReference type="Gene3D" id="3.50.50.60">
    <property type="entry name" value="FAD/NAD(P)-binding domain"/>
    <property type="match status" value="2"/>
</dbReference>
<dbReference type="Proteomes" id="UP000256478">
    <property type="component" value="Unassembled WGS sequence"/>
</dbReference>